<proteinExistence type="predicted"/>
<dbReference type="SUPFAM" id="SSF56436">
    <property type="entry name" value="C-type lectin-like"/>
    <property type="match status" value="1"/>
</dbReference>
<dbReference type="InterPro" id="IPR029030">
    <property type="entry name" value="Caspase-like_dom_sf"/>
</dbReference>
<dbReference type="OrthoDB" id="9768004at2"/>
<evidence type="ECO:0000313" key="5">
    <source>
        <dbReference type="Proteomes" id="UP000199706"/>
    </source>
</evidence>
<keyword evidence="2" id="KW-0732">Signal</keyword>
<evidence type="ECO:0000256" key="2">
    <source>
        <dbReference type="SAM" id="SignalP"/>
    </source>
</evidence>
<dbReference type="GO" id="GO:0006508">
    <property type="term" value="P:proteolysis"/>
    <property type="evidence" value="ECO:0007669"/>
    <property type="project" value="InterPro"/>
</dbReference>
<reference evidence="4 5" key="1">
    <citation type="submission" date="2016-10" db="EMBL/GenBank/DDBJ databases">
        <authorList>
            <person name="de Groot N.N."/>
        </authorList>
    </citation>
    <scope>NUCLEOTIDE SEQUENCE [LARGE SCALE GENOMIC DNA]</scope>
    <source>
        <strain evidence="4 5">LMG 2247</strain>
    </source>
</reference>
<dbReference type="PROSITE" id="PS50208">
    <property type="entry name" value="CASPASE_P20"/>
    <property type="match status" value="1"/>
</dbReference>
<accession>A0A1G7RX82</accession>
<dbReference type="PANTHER" id="PTHR23150">
    <property type="entry name" value="SULFATASE MODIFYING FACTOR 1, 2"/>
    <property type="match status" value="1"/>
</dbReference>
<dbReference type="InterPro" id="IPR005532">
    <property type="entry name" value="SUMF_dom"/>
</dbReference>
<sequence length="641" mass="67692">MWRKFLLVCIAGVLHMPWTDANAVTQVSSSAILQTTARSGQGTGERRIALVIGNSDSGAIRPDNASNDARSMGALLASLGFEVSVLTDGRPQQIQQALAAFHTRLAGGGVGLFYFAGHGLQVGNETILVPEGIDGRHPAALLINGIGLSSVLAAMSAPRAHKTNLVILDTCLQNPFRSADVDKPGSPLPEQTFIAYATAPGGFAADGNSHGVYTRALLRALATAQERDVDGIIRGVERAVRADTSGEQRPWAVSSLAGVFRFARYPGSGVASTASPELASTAIVSMRSRGIMPKDSSEQYELTFWDSIKNSNYVSDYEAYLKAYPNGRFAALAKARIERLQAAASAPAPGAAPGAALPAAPAASKAQAATPQPGHAVAASTPAPAPVAATPKAPVKSAAFSPTAGESKDCATCPVMVSLPAGSFTMGSNSGDISERPPHHVTIGTPFAIGKYDVTVEQWNACVAANACPKLSGENGPGTNAPARDLSWDDVQQYVKWLAKVTGKPYRLPTEAEWEYAARGGTSTPYWWGDQMRKGNTNCKGCGDPWHEAGPENVGTFGANPYGLYDMGGNVWQWVSDCWHSSYKDAPADGRVWDASGCDARVIRGGSWREGADYMLVSTRFKYSESVRQSQNGFRVAKDLK</sequence>
<feature type="signal peptide" evidence="2">
    <location>
        <begin position="1"/>
        <end position="21"/>
    </location>
</feature>
<dbReference type="Proteomes" id="UP000199706">
    <property type="component" value="Unassembled WGS sequence"/>
</dbReference>
<evidence type="ECO:0000259" key="3">
    <source>
        <dbReference type="PROSITE" id="PS50208"/>
    </source>
</evidence>
<dbReference type="InterPro" id="IPR001309">
    <property type="entry name" value="Pept_C14_p20"/>
</dbReference>
<dbReference type="GO" id="GO:0004197">
    <property type="term" value="F:cysteine-type endopeptidase activity"/>
    <property type="evidence" value="ECO:0007669"/>
    <property type="project" value="InterPro"/>
</dbReference>
<evidence type="ECO:0000313" key="4">
    <source>
        <dbReference type="EMBL" id="SDG15433.1"/>
    </source>
</evidence>
<dbReference type="AlphaFoldDB" id="A0A1G7RX82"/>
<feature type="region of interest" description="Disordered" evidence="1">
    <location>
        <begin position="363"/>
        <end position="389"/>
    </location>
</feature>
<gene>
    <name evidence="4" type="ORF">SAMN05216466_102301</name>
</gene>
<dbReference type="InterPro" id="IPR016187">
    <property type="entry name" value="CTDL_fold"/>
</dbReference>
<dbReference type="InterPro" id="IPR051043">
    <property type="entry name" value="Sulfatase_Mod_Factor_Kinase"/>
</dbReference>
<dbReference type="Gene3D" id="3.90.1580.10">
    <property type="entry name" value="paralog of FGE (formylglycine-generating enzyme)"/>
    <property type="match status" value="1"/>
</dbReference>
<name>A0A1G7RX82_9BURK</name>
<evidence type="ECO:0000256" key="1">
    <source>
        <dbReference type="SAM" id="MobiDB-lite"/>
    </source>
</evidence>
<dbReference type="PANTHER" id="PTHR23150:SF35">
    <property type="entry name" value="BLL6746 PROTEIN"/>
    <property type="match status" value="1"/>
</dbReference>
<dbReference type="InterPro" id="IPR011600">
    <property type="entry name" value="Pept_C14_caspase"/>
</dbReference>
<feature type="chain" id="PRO_5011534807" evidence="2">
    <location>
        <begin position="22"/>
        <end position="641"/>
    </location>
</feature>
<dbReference type="EMBL" id="FNCJ01000002">
    <property type="protein sequence ID" value="SDG15433.1"/>
    <property type="molecule type" value="Genomic_DNA"/>
</dbReference>
<dbReference type="SUPFAM" id="SSF52129">
    <property type="entry name" value="Caspase-like"/>
    <property type="match status" value="1"/>
</dbReference>
<dbReference type="Pfam" id="PF03781">
    <property type="entry name" value="FGE-sulfatase"/>
    <property type="match status" value="1"/>
</dbReference>
<feature type="compositionally biased region" description="Low complexity" evidence="1">
    <location>
        <begin position="376"/>
        <end position="389"/>
    </location>
</feature>
<dbReference type="Gene3D" id="3.40.50.1460">
    <property type="match status" value="1"/>
</dbReference>
<protein>
    <submittedName>
        <fullName evidence="4">Formylglycine-generating enzyme, required for sulfatase activity, contains SUMF1/FGE domain</fullName>
    </submittedName>
</protein>
<dbReference type="GO" id="GO:0120147">
    <property type="term" value="F:formylglycine-generating oxidase activity"/>
    <property type="evidence" value="ECO:0007669"/>
    <property type="project" value="TreeGrafter"/>
</dbReference>
<organism evidence="4 5">
    <name type="scientific">Paraburkholderia phenazinium</name>
    <dbReference type="NCBI Taxonomy" id="60549"/>
    <lineage>
        <taxon>Bacteria</taxon>
        <taxon>Pseudomonadati</taxon>
        <taxon>Pseudomonadota</taxon>
        <taxon>Betaproteobacteria</taxon>
        <taxon>Burkholderiales</taxon>
        <taxon>Burkholderiaceae</taxon>
        <taxon>Paraburkholderia</taxon>
    </lineage>
</organism>
<feature type="domain" description="Caspase family p20" evidence="3">
    <location>
        <begin position="45"/>
        <end position="121"/>
    </location>
</feature>
<dbReference type="RefSeq" id="WP_090682357.1">
    <property type="nucleotide sequence ID" value="NZ_CADERL010000002.1"/>
</dbReference>
<dbReference type="Pfam" id="PF00656">
    <property type="entry name" value="Peptidase_C14"/>
    <property type="match status" value="1"/>
</dbReference>
<dbReference type="InterPro" id="IPR042095">
    <property type="entry name" value="SUMF_sf"/>
</dbReference>